<keyword evidence="1" id="KW-1133">Transmembrane helix</keyword>
<organism evidence="2 3">
    <name type="scientific">Bacillus wiedmannii</name>
    <dbReference type="NCBI Taxonomy" id="1890302"/>
    <lineage>
        <taxon>Bacteria</taxon>
        <taxon>Bacillati</taxon>
        <taxon>Bacillota</taxon>
        <taxon>Bacilli</taxon>
        <taxon>Bacillales</taxon>
        <taxon>Bacillaceae</taxon>
        <taxon>Bacillus</taxon>
        <taxon>Bacillus cereus group</taxon>
    </lineage>
</organism>
<dbReference type="EMBL" id="NFDE01000059">
    <property type="protein sequence ID" value="OTX85974.1"/>
    <property type="molecule type" value="Genomic_DNA"/>
</dbReference>
<accession>A0A242Z0I5</accession>
<name>A0A242Z0I5_9BACI</name>
<evidence type="ECO:0000313" key="3">
    <source>
        <dbReference type="Proteomes" id="UP000194945"/>
    </source>
</evidence>
<evidence type="ECO:0000313" key="2">
    <source>
        <dbReference type="EMBL" id="OTX85974.1"/>
    </source>
</evidence>
<feature type="transmembrane region" description="Helical" evidence="1">
    <location>
        <begin position="12"/>
        <end position="28"/>
    </location>
</feature>
<proteinExistence type="predicted"/>
<keyword evidence="1" id="KW-0812">Transmembrane</keyword>
<comment type="caution">
    <text evidence="2">The sequence shown here is derived from an EMBL/GenBank/DDBJ whole genome shotgun (WGS) entry which is preliminary data.</text>
</comment>
<sequence length="185" mass="21747">MKNPFYSRRKFRCIAVVCIFAFTQALILNCGLHLLGFVPYIILFCSPVYFIFKCKKEKNKCVELVCNQYNQERFAEMEVYHPNLEWGFLVLTKQALFFVPKKGGIWSINLDEISRYGMDSIGTGVFNSTTSSFTGDTTTREDVNRIFYVYKGKECYYWYTNKNELMFENMQILFGTHTSQLKSNY</sequence>
<dbReference type="RefSeq" id="WP_088093195.1">
    <property type="nucleotide sequence ID" value="NZ_JARMNH010000051.1"/>
</dbReference>
<protein>
    <submittedName>
        <fullName evidence="2">Uncharacterized protein</fullName>
    </submittedName>
</protein>
<keyword evidence="1" id="KW-0472">Membrane</keyword>
<dbReference type="Proteomes" id="UP000194945">
    <property type="component" value="Unassembled WGS sequence"/>
</dbReference>
<dbReference type="AlphaFoldDB" id="A0A242Z0I5"/>
<feature type="transmembrane region" description="Helical" evidence="1">
    <location>
        <begin position="34"/>
        <end position="52"/>
    </location>
</feature>
<gene>
    <name evidence="2" type="ORF">BK730_21510</name>
</gene>
<reference evidence="2 3" key="1">
    <citation type="submission" date="2016-10" db="EMBL/GenBank/DDBJ databases">
        <title>Comparative genomics of Bacillus thuringiensis reveals a path to pathogens against multiple invertebrate hosts.</title>
        <authorList>
            <person name="Zheng J."/>
            <person name="Gao Q."/>
            <person name="Liu H."/>
            <person name="Peng D."/>
            <person name="Ruan L."/>
            <person name="Sun M."/>
        </authorList>
    </citation>
    <scope>NUCLEOTIDE SEQUENCE [LARGE SCALE GENOMIC DNA]</scope>
    <source>
        <strain evidence="2">BGSC 4BK1</strain>
    </source>
</reference>
<evidence type="ECO:0000256" key="1">
    <source>
        <dbReference type="SAM" id="Phobius"/>
    </source>
</evidence>